<sequence length="411" mass="44017">MGVRKGAVMILSYSAAIELLLAEVAQLPLAIERVPLLETGDRLLAKDLAAPCDLPHWDNSAMDGFALRSQDVAAASPDRPVRLPVVGRVMAGEQPPLLANPTGVACAVMTGAPIPAGFDVIVKVEDVVQEENAIAVSTPIPAGQFIRRQGEDLRQGSPLLAKGQRLTPMALMLAAAVGMGELPVWSKLPVGLISTGTEVVPWSQPTLELGQIRNSSQPFLIEQLQRLGCEVRAIAHVPDDPEQFAAIAQQFWSQGVRLLLTTGAVSMGVADFVPAALERLGCQTIFHKVAIRPGKPLLFAIAPEHQGLVLACPGNPVSTTVTAEFFLKPLLMACRNEVRSPLWLPLAESVRKPEGLQCFWRSRLTPEGKVWVDPQQSSAALKSLVESTHWAILPAGQDFLAAGTPVEVRSL</sequence>
<proteinExistence type="inferred from homology"/>
<dbReference type="InterPro" id="IPR008284">
    <property type="entry name" value="MoCF_biosynth_CS"/>
</dbReference>
<keyword evidence="7" id="KW-0479">Metal-binding</keyword>
<comment type="catalytic activity">
    <reaction evidence="6">
        <text>adenylyl-molybdopterin + molybdate = Mo-molybdopterin + AMP + H(+)</text>
        <dbReference type="Rhea" id="RHEA:35047"/>
        <dbReference type="ChEBI" id="CHEBI:15378"/>
        <dbReference type="ChEBI" id="CHEBI:36264"/>
        <dbReference type="ChEBI" id="CHEBI:62727"/>
        <dbReference type="ChEBI" id="CHEBI:71302"/>
        <dbReference type="ChEBI" id="CHEBI:456215"/>
        <dbReference type="EC" id="2.10.1.1"/>
    </reaction>
</comment>
<dbReference type="SUPFAM" id="SSF63867">
    <property type="entry name" value="MoeA C-terminal domain-like"/>
    <property type="match status" value="1"/>
</dbReference>
<evidence type="ECO:0000256" key="4">
    <source>
        <dbReference type="ARBA" id="ARBA00022505"/>
    </source>
</evidence>
<dbReference type="AlphaFoldDB" id="A0A0H3K2U7"/>
<dbReference type="Gene3D" id="3.40.980.10">
    <property type="entry name" value="MoaB/Mog-like domain"/>
    <property type="match status" value="1"/>
</dbReference>
<dbReference type="Pfam" id="PF03453">
    <property type="entry name" value="MoeA_N"/>
    <property type="match status" value="1"/>
</dbReference>
<evidence type="ECO:0000256" key="1">
    <source>
        <dbReference type="ARBA" id="ARBA00002901"/>
    </source>
</evidence>
<comment type="pathway">
    <text evidence="2 7">Cofactor biosynthesis; molybdopterin biosynthesis.</text>
</comment>
<evidence type="ECO:0000259" key="8">
    <source>
        <dbReference type="SMART" id="SM00852"/>
    </source>
</evidence>
<evidence type="ECO:0000256" key="3">
    <source>
        <dbReference type="ARBA" id="ARBA00010763"/>
    </source>
</evidence>
<dbReference type="GO" id="GO:0061599">
    <property type="term" value="F:molybdopterin molybdotransferase activity"/>
    <property type="evidence" value="ECO:0007669"/>
    <property type="project" value="UniProtKB-UniRule"/>
</dbReference>
<dbReference type="GO" id="GO:0005829">
    <property type="term" value="C:cytosol"/>
    <property type="evidence" value="ECO:0007669"/>
    <property type="project" value="TreeGrafter"/>
</dbReference>
<comment type="similarity">
    <text evidence="3 7">Belongs to the MoeA family.</text>
</comment>
<dbReference type="GO" id="GO:0006777">
    <property type="term" value="P:Mo-molybdopterin cofactor biosynthetic process"/>
    <property type="evidence" value="ECO:0007669"/>
    <property type="project" value="UniProtKB-UniRule"/>
</dbReference>
<evidence type="ECO:0000313" key="10">
    <source>
        <dbReference type="Proteomes" id="UP000001175"/>
    </source>
</evidence>
<gene>
    <name evidence="9" type="primary">moeA</name>
    <name evidence="9" type="ordered locus">syc0267_c</name>
</gene>
<dbReference type="InterPro" id="IPR036688">
    <property type="entry name" value="MoeA_C_domain_IV_sf"/>
</dbReference>
<keyword evidence="5 7" id="KW-0501">Molybdenum cofactor biosynthesis</keyword>
<evidence type="ECO:0000313" key="9">
    <source>
        <dbReference type="EMBL" id="BAD78457.1"/>
    </source>
</evidence>
<dbReference type="SUPFAM" id="SSF53218">
    <property type="entry name" value="Molybdenum cofactor biosynthesis proteins"/>
    <property type="match status" value="1"/>
</dbReference>
<dbReference type="Gene3D" id="2.40.340.10">
    <property type="entry name" value="MoeA, C-terminal, domain IV"/>
    <property type="match status" value="1"/>
</dbReference>
<dbReference type="Proteomes" id="UP000001175">
    <property type="component" value="Chromosome"/>
</dbReference>
<dbReference type="GO" id="GO:0046872">
    <property type="term" value="F:metal ion binding"/>
    <property type="evidence" value="ECO:0007669"/>
    <property type="project" value="UniProtKB-UniRule"/>
</dbReference>
<dbReference type="Pfam" id="PF00994">
    <property type="entry name" value="MoCF_biosynth"/>
    <property type="match status" value="1"/>
</dbReference>
<dbReference type="InterPro" id="IPR005110">
    <property type="entry name" value="MoeA_linker/N"/>
</dbReference>
<dbReference type="Gene3D" id="2.170.190.11">
    <property type="entry name" value="Molybdopterin biosynthesis moea protein, domain 3"/>
    <property type="match status" value="1"/>
</dbReference>
<keyword evidence="7" id="KW-0460">Magnesium</keyword>
<keyword evidence="4 7" id="KW-0500">Molybdenum</keyword>
<dbReference type="eggNOG" id="COG0303">
    <property type="taxonomic scope" value="Bacteria"/>
</dbReference>
<dbReference type="PANTHER" id="PTHR10192:SF5">
    <property type="entry name" value="GEPHYRIN"/>
    <property type="match status" value="1"/>
</dbReference>
<comment type="cofactor">
    <cofactor evidence="7">
        <name>Mg(2+)</name>
        <dbReference type="ChEBI" id="CHEBI:18420"/>
    </cofactor>
</comment>
<reference evidence="9 10" key="1">
    <citation type="journal article" date="2007" name="Photosyn. Res.">
        <title>Complete nucleotide sequence of the freshwater unicellular cyanobacterium Synechococcus elongatus PCC 6301 chromosome: gene content and organization.</title>
        <authorList>
            <person name="Sugita C."/>
            <person name="Ogata K."/>
            <person name="Shikata M."/>
            <person name="Jikuya H."/>
            <person name="Takano J."/>
            <person name="Furumichi M."/>
            <person name="Kanehisa M."/>
            <person name="Omata T."/>
            <person name="Sugiura M."/>
            <person name="Sugita M."/>
        </authorList>
    </citation>
    <scope>NUCLEOTIDE SEQUENCE [LARGE SCALE GENOMIC DNA]</scope>
    <source>
        <strain evidence="10">ATCC 27144 / PCC 6301 / SAUG 1402/1</strain>
    </source>
</reference>
<dbReference type="KEGG" id="syc:syc0267_c"/>
<comment type="function">
    <text evidence="1 7">Catalyzes the insertion of molybdate into adenylated molybdopterin with the concomitant release of AMP.</text>
</comment>
<dbReference type="InterPro" id="IPR038987">
    <property type="entry name" value="MoeA-like"/>
</dbReference>
<dbReference type="InterPro" id="IPR005111">
    <property type="entry name" value="MoeA_C_domain_IV"/>
</dbReference>
<organism evidence="9 10">
    <name type="scientific">Synechococcus sp. (strain ATCC 27144 / PCC 6301 / SAUG 1402/1)</name>
    <name type="common">Anacystis nidulans</name>
    <dbReference type="NCBI Taxonomy" id="269084"/>
    <lineage>
        <taxon>Bacteria</taxon>
        <taxon>Bacillati</taxon>
        <taxon>Cyanobacteriota</taxon>
        <taxon>Cyanophyceae</taxon>
        <taxon>Synechococcales</taxon>
        <taxon>Synechococcaceae</taxon>
        <taxon>Synechococcus</taxon>
    </lineage>
</organism>
<dbReference type="PROSITE" id="PS01079">
    <property type="entry name" value="MOCF_BIOSYNTHESIS_2"/>
    <property type="match status" value="1"/>
</dbReference>
<name>A0A0H3K2U7_SYNP6</name>
<protein>
    <recommendedName>
        <fullName evidence="7">Molybdopterin molybdenumtransferase</fullName>
        <ecNumber evidence="7">2.10.1.1</ecNumber>
    </recommendedName>
</protein>
<dbReference type="Pfam" id="PF03454">
    <property type="entry name" value="MoeA_C"/>
    <property type="match status" value="1"/>
</dbReference>
<dbReference type="SUPFAM" id="SSF63882">
    <property type="entry name" value="MoeA N-terminal region -like"/>
    <property type="match status" value="1"/>
</dbReference>
<dbReference type="PANTHER" id="PTHR10192">
    <property type="entry name" value="MOLYBDOPTERIN BIOSYNTHESIS PROTEIN"/>
    <property type="match status" value="1"/>
</dbReference>
<dbReference type="InterPro" id="IPR036425">
    <property type="entry name" value="MoaB/Mog-like_dom_sf"/>
</dbReference>
<dbReference type="EMBL" id="AP008231">
    <property type="protein sequence ID" value="BAD78457.1"/>
    <property type="molecule type" value="Genomic_DNA"/>
</dbReference>
<evidence type="ECO:0000256" key="7">
    <source>
        <dbReference type="RuleBase" id="RU365090"/>
    </source>
</evidence>
<dbReference type="Gene3D" id="3.90.105.10">
    <property type="entry name" value="Molybdopterin biosynthesis moea protein, domain 2"/>
    <property type="match status" value="1"/>
</dbReference>
<evidence type="ECO:0000256" key="5">
    <source>
        <dbReference type="ARBA" id="ARBA00023150"/>
    </source>
</evidence>
<evidence type="ECO:0000256" key="6">
    <source>
        <dbReference type="ARBA" id="ARBA00047317"/>
    </source>
</evidence>
<feature type="domain" description="MoaB/Mog" evidence="8">
    <location>
        <begin position="191"/>
        <end position="333"/>
    </location>
</feature>
<dbReference type="InterPro" id="IPR036135">
    <property type="entry name" value="MoeA_linker/N_sf"/>
</dbReference>
<keyword evidence="7" id="KW-0808">Transferase</keyword>
<dbReference type="InterPro" id="IPR001453">
    <property type="entry name" value="MoaB/Mog_dom"/>
</dbReference>
<evidence type="ECO:0000256" key="2">
    <source>
        <dbReference type="ARBA" id="ARBA00005046"/>
    </source>
</evidence>
<dbReference type="SMART" id="SM00852">
    <property type="entry name" value="MoCF_biosynth"/>
    <property type="match status" value="1"/>
</dbReference>
<accession>A0A0H3K2U7</accession>
<dbReference type="UniPathway" id="UPA00344"/>
<dbReference type="CDD" id="cd00887">
    <property type="entry name" value="MoeA"/>
    <property type="match status" value="1"/>
</dbReference>
<dbReference type="EC" id="2.10.1.1" evidence="7"/>